<evidence type="ECO:0000313" key="17">
    <source>
        <dbReference type="EMBL" id="MBD0833879.1"/>
    </source>
</evidence>
<comment type="domain">
    <text evidence="8">Possesses an unusual extended V-shaped dimeric structure with each monomer consisting of three distinct domains arranged along a curved 'spinal' alpha-helix. The N-terminal catalytic domain specifically recognizes the glutamate moiety of the substrate. The second domain is the NADPH-binding domain, and the third C-terminal domain is responsible for dimerization.</text>
</comment>
<feature type="site" description="Important for activity" evidence="8 12">
    <location>
        <position position="103"/>
    </location>
</feature>
<evidence type="ECO:0000256" key="12">
    <source>
        <dbReference type="PIRSR" id="PIRSR000445-4"/>
    </source>
</evidence>
<evidence type="ECO:0000256" key="10">
    <source>
        <dbReference type="PIRSR" id="PIRSR000445-2"/>
    </source>
</evidence>
<feature type="binding site" evidence="8 10">
    <location>
        <begin position="57"/>
        <end position="60"/>
    </location>
    <ligand>
        <name>substrate</name>
    </ligand>
</feature>
<dbReference type="HAMAP" id="MF_00087">
    <property type="entry name" value="Glu_tRNA_reductase"/>
    <property type="match status" value="1"/>
</dbReference>
<dbReference type="PANTHER" id="PTHR43013:SF1">
    <property type="entry name" value="GLUTAMYL-TRNA REDUCTASE"/>
    <property type="match status" value="1"/>
</dbReference>
<feature type="binding site" evidence="8 10">
    <location>
        <position position="113"/>
    </location>
    <ligand>
        <name>substrate</name>
    </ligand>
</feature>
<dbReference type="Pfam" id="PF01488">
    <property type="entry name" value="Shikimate_DH"/>
    <property type="match status" value="1"/>
</dbReference>
<dbReference type="PANTHER" id="PTHR43013">
    <property type="entry name" value="GLUTAMYL-TRNA REDUCTASE"/>
    <property type="match status" value="1"/>
</dbReference>
<dbReference type="RefSeq" id="WP_188214378.1">
    <property type="nucleotide sequence ID" value="NZ_BAABGH010000004.1"/>
</dbReference>
<evidence type="ECO:0000256" key="1">
    <source>
        <dbReference type="ARBA" id="ARBA00005059"/>
    </source>
</evidence>
<dbReference type="PROSITE" id="PS00747">
    <property type="entry name" value="GLUTR"/>
    <property type="match status" value="1"/>
</dbReference>
<comment type="caution">
    <text evidence="17">The sequence shown here is derived from an EMBL/GenBank/DDBJ whole genome shotgun (WGS) entry which is preliminary data.</text>
</comment>
<evidence type="ECO:0000256" key="8">
    <source>
        <dbReference type="HAMAP-Rule" id="MF_00087"/>
    </source>
</evidence>
<dbReference type="Pfam" id="PF00745">
    <property type="entry name" value="GlutR_dimer"/>
    <property type="match status" value="1"/>
</dbReference>
<dbReference type="InterPro" id="IPR000343">
    <property type="entry name" value="4pyrrol_synth_GluRdtase"/>
</dbReference>
<keyword evidence="5 8" id="KW-0560">Oxidoreductase</keyword>
<dbReference type="InterPro" id="IPR036343">
    <property type="entry name" value="GluRdtase_N_sf"/>
</dbReference>
<dbReference type="InterPro" id="IPR015896">
    <property type="entry name" value="4pyrrol_synth_GluRdtase_dimer"/>
</dbReference>
<dbReference type="SUPFAM" id="SSF69075">
    <property type="entry name" value="Glutamyl tRNA-reductase dimerization domain"/>
    <property type="match status" value="1"/>
</dbReference>
<evidence type="ECO:0000259" key="16">
    <source>
        <dbReference type="Pfam" id="PF05201"/>
    </source>
</evidence>
<comment type="catalytic activity">
    <reaction evidence="7 8 13">
        <text>(S)-4-amino-5-oxopentanoate + tRNA(Glu) + NADP(+) = L-glutamyl-tRNA(Glu) + NADPH + H(+)</text>
        <dbReference type="Rhea" id="RHEA:12344"/>
        <dbReference type="Rhea" id="RHEA-COMP:9663"/>
        <dbReference type="Rhea" id="RHEA-COMP:9680"/>
        <dbReference type="ChEBI" id="CHEBI:15378"/>
        <dbReference type="ChEBI" id="CHEBI:57501"/>
        <dbReference type="ChEBI" id="CHEBI:57783"/>
        <dbReference type="ChEBI" id="CHEBI:58349"/>
        <dbReference type="ChEBI" id="CHEBI:78442"/>
        <dbReference type="ChEBI" id="CHEBI:78520"/>
        <dbReference type="EC" id="1.2.1.70"/>
    </reaction>
</comment>
<feature type="domain" description="Tetrapyrrole biosynthesis glutamyl-tRNA reductase dimerisation" evidence="14">
    <location>
        <begin position="320"/>
        <end position="413"/>
    </location>
</feature>
<evidence type="ECO:0000259" key="14">
    <source>
        <dbReference type="Pfam" id="PF00745"/>
    </source>
</evidence>
<dbReference type="SUPFAM" id="SSF69742">
    <property type="entry name" value="Glutamyl tRNA-reductase catalytic, N-terminal domain"/>
    <property type="match status" value="1"/>
</dbReference>
<dbReference type="EMBL" id="JACVXC010000001">
    <property type="protein sequence ID" value="MBD0833879.1"/>
    <property type="molecule type" value="Genomic_DNA"/>
</dbReference>
<dbReference type="AlphaFoldDB" id="A0A8J6UED2"/>
<proteinExistence type="inferred from homology"/>
<dbReference type="Pfam" id="PF05201">
    <property type="entry name" value="GlutR_N"/>
    <property type="match status" value="1"/>
</dbReference>
<feature type="domain" description="Glutamyl-tRNA reductase N-terminal" evidence="16">
    <location>
        <begin position="15"/>
        <end position="160"/>
    </location>
</feature>
<evidence type="ECO:0000313" key="18">
    <source>
        <dbReference type="Proteomes" id="UP000602057"/>
    </source>
</evidence>
<comment type="pathway">
    <text evidence="1 8 13">Porphyrin-containing compound metabolism; protoporphyrin-IX biosynthesis; 5-aminolevulinate from L-glutamyl-tRNA(Glu): step 1/2.</text>
</comment>
<gene>
    <name evidence="8 17" type="primary">hemA</name>
    <name evidence="17" type="ORF">ICJ84_00370</name>
</gene>
<organism evidence="17 18">
    <name type="scientific">Aestuariibaculum suncheonense</name>
    <dbReference type="NCBI Taxonomy" id="1028745"/>
    <lineage>
        <taxon>Bacteria</taxon>
        <taxon>Pseudomonadati</taxon>
        <taxon>Bacteroidota</taxon>
        <taxon>Flavobacteriia</taxon>
        <taxon>Flavobacteriales</taxon>
        <taxon>Flavobacteriaceae</taxon>
    </lineage>
</organism>
<feature type="active site" description="Nucleophile" evidence="8 9">
    <location>
        <position position="58"/>
    </location>
</feature>
<dbReference type="InterPro" id="IPR006151">
    <property type="entry name" value="Shikm_DH/Glu-tRNA_Rdtase"/>
</dbReference>
<feature type="binding site" evidence="8 11">
    <location>
        <begin position="193"/>
        <end position="198"/>
    </location>
    <ligand>
        <name>NADP(+)</name>
        <dbReference type="ChEBI" id="CHEBI:58349"/>
    </ligand>
</feature>
<dbReference type="GO" id="GO:0019353">
    <property type="term" value="P:protoporphyrinogen IX biosynthetic process from glutamate"/>
    <property type="evidence" value="ECO:0007669"/>
    <property type="project" value="TreeGrafter"/>
</dbReference>
<feature type="domain" description="Quinate/shikimate 5-dehydrogenase/glutamyl-tRNA reductase" evidence="15">
    <location>
        <begin position="181"/>
        <end position="305"/>
    </location>
</feature>
<feature type="binding site" evidence="8 10">
    <location>
        <position position="124"/>
    </location>
    <ligand>
        <name>substrate</name>
    </ligand>
</feature>
<evidence type="ECO:0000256" key="3">
    <source>
        <dbReference type="ARBA" id="ARBA00012970"/>
    </source>
</evidence>
<comment type="miscellaneous">
    <text evidence="8">During catalysis, the active site Cys acts as a nucleophile attacking the alpha-carbonyl group of tRNA-bound glutamate with the formation of a thioester intermediate between enzyme and glutamate, and the concomitant release of tRNA(Glu). The thioester intermediate is finally reduced by direct hydride transfer from NADPH, to form the product GSA.</text>
</comment>
<evidence type="ECO:0000256" key="4">
    <source>
        <dbReference type="ARBA" id="ARBA00022857"/>
    </source>
</evidence>
<dbReference type="Gene3D" id="3.40.50.720">
    <property type="entry name" value="NAD(P)-binding Rossmann-like Domain"/>
    <property type="match status" value="1"/>
</dbReference>
<dbReference type="Proteomes" id="UP000602057">
    <property type="component" value="Unassembled WGS sequence"/>
</dbReference>
<dbReference type="SUPFAM" id="SSF51735">
    <property type="entry name" value="NAD(P)-binding Rossmann-fold domains"/>
    <property type="match status" value="1"/>
</dbReference>
<evidence type="ECO:0000256" key="11">
    <source>
        <dbReference type="PIRSR" id="PIRSR000445-3"/>
    </source>
</evidence>
<name>A0A8J6UED2_9FLAO</name>
<protein>
    <recommendedName>
        <fullName evidence="3 8">Glutamyl-tRNA reductase</fullName>
        <shortName evidence="8">GluTR</shortName>
        <ecNumber evidence="3 8">1.2.1.70</ecNumber>
    </recommendedName>
</protein>
<dbReference type="InterPro" id="IPR015895">
    <property type="entry name" value="4pyrrol_synth_GluRdtase_N"/>
</dbReference>
<sequence length="419" mass="47157">MHQYNISKSNSFYAIGLSYKKADAEIRGHFSLDENAKLALIHQGKENGIESLLVTSTCNRTEIYGFAQHPYQLIQLLCDNTKGTVDEFQQVAYIYKNNEAIAHMFKVGSGLDSQILGDFEIISQLKASARVSKKHGLLNHFTERLLNAVIQASKRIKTETEISSGATSVSFASVQYIFNTVEAISSKNILLFGTGKIGRNTCENLVKHTKNEHITLINRTKTKAEQIAGKFNLIVKDYANLQEEINKSDILIVATGAQRPTVDKHLIQSKKPLLILDLSIPKNVDSNVEELENVTLVHLDDLSKITDQTLEERKKHIPLAEAIIEEVKAEFNGWLETRKFAPTIKALKEKLMDFATSELETQRKKTSDFNEAQAELISNNIIQKITNHFAHHLKDDAVSTDESLELIKKVFQLETKTHV</sequence>
<feature type="binding site" evidence="8 10">
    <location>
        <begin position="118"/>
        <end position="120"/>
    </location>
    <ligand>
        <name>substrate</name>
    </ligand>
</feature>
<evidence type="ECO:0000256" key="5">
    <source>
        <dbReference type="ARBA" id="ARBA00023002"/>
    </source>
</evidence>
<evidence type="ECO:0000259" key="15">
    <source>
        <dbReference type="Pfam" id="PF01488"/>
    </source>
</evidence>
<reference evidence="17" key="2">
    <citation type="submission" date="2020-09" db="EMBL/GenBank/DDBJ databases">
        <authorList>
            <person name="Wu Z."/>
        </authorList>
    </citation>
    <scope>NUCLEOTIDE SEQUENCE</scope>
    <source>
        <strain evidence="17">SC17</strain>
    </source>
</reference>
<dbReference type="PIRSF" id="PIRSF000445">
    <property type="entry name" value="4pyrrol_synth_GluRdtase"/>
    <property type="match status" value="1"/>
</dbReference>
<evidence type="ECO:0000256" key="9">
    <source>
        <dbReference type="PIRSR" id="PIRSR000445-1"/>
    </source>
</evidence>
<dbReference type="GO" id="GO:0050661">
    <property type="term" value="F:NADP binding"/>
    <property type="evidence" value="ECO:0007669"/>
    <property type="project" value="InterPro"/>
</dbReference>
<comment type="function">
    <text evidence="8">Catalyzes the NADPH-dependent reduction of glutamyl-tRNA(Glu) to glutamate 1-semialdehyde (GSA).</text>
</comment>
<evidence type="ECO:0000256" key="13">
    <source>
        <dbReference type="RuleBase" id="RU000584"/>
    </source>
</evidence>
<comment type="subunit">
    <text evidence="8">Homodimer.</text>
</comment>
<dbReference type="NCBIfam" id="TIGR01035">
    <property type="entry name" value="hemA"/>
    <property type="match status" value="1"/>
</dbReference>
<evidence type="ECO:0000256" key="7">
    <source>
        <dbReference type="ARBA" id="ARBA00047464"/>
    </source>
</evidence>
<dbReference type="GO" id="GO:0008883">
    <property type="term" value="F:glutamyl-tRNA reductase activity"/>
    <property type="evidence" value="ECO:0007669"/>
    <property type="project" value="UniProtKB-UniRule"/>
</dbReference>
<dbReference type="Gene3D" id="3.30.460.30">
    <property type="entry name" value="Glutamyl-tRNA reductase, N-terminal domain"/>
    <property type="match status" value="1"/>
</dbReference>
<keyword evidence="18" id="KW-1185">Reference proteome</keyword>
<evidence type="ECO:0000256" key="6">
    <source>
        <dbReference type="ARBA" id="ARBA00023244"/>
    </source>
</evidence>
<evidence type="ECO:0000256" key="2">
    <source>
        <dbReference type="ARBA" id="ARBA00005916"/>
    </source>
</evidence>
<reference evidence="17" key="1">
    <citation type="journal article" date="2013" name="Int. J. Syst. Evol. Microbiol.">
        <title>Aestuariibaculum suncheonense gen. nov., sp. nov., a marine bacterium of the family Flavobacteriaceae isolated from a tidal flat and emended descriptions of the genera Gaetbulibacter and Tamlana.</title>
        <authorList>
            <person name="Jeong S.H."/>
            <person name="Park M.S."/>
            <person name="Jin H.M."/>
            <person name="Lee K."/>
            <person name="Park W."/>
            <person name="Jeon C.O."/>
        </authorList>
    </citation>
    <scope>NUCLEOTIDE SEQUENCE</scope>
    <source>
        <strain evidence="17">SC17</strain>
    </source>
</reference>
<dbReference type="InterPro" id="IPR036453">
    <property type="entry name" value="GluRdtase_dimer_dom_sf"/>
</dbReference>
<keyword evidence="6 8" id="KW-0627">Porphyrin biosynthesis</keyword>
<dbReference type="InterPro" id="IPR018214">
    <property type="entry name" value="GluRdtase_CS"/>
</dbReference>
<dbReference type="InterPro" id="IPR036291">
    <property type="entry name" value="NAD(P)-bd_dom_sf"/>
</dbReference>
<keyword evidence="4 8" id="KW-0521">NADP</keyword>
<accession>A0A8J6UED2</accession>
<comment type="similarity">
    <text evidence="2 8 13">Belongs to the glutamyl-tRNA reductase family.</text>
</comment>
<dbReference type="UniPathway" id="UPA00251">
    <property type="reaction ID" value="UER00316"/>
</dbReference>
<dbReference type="EC" id="1.2.1.70" evidence="3 8"/>